<evidence type="ECO:0000256" key="1">
    <source>
        <dbReference type="SAM" id="MobiDB-lite"/>
    </source>
</evidence>
<dbReference type="InterPro" id="IPR029058">
    <property type="entry name" value="AB_hydrolase_fold"/>
</dbReference>
<evidence type="ECO:0000313" key="3">
    <source>
        <dbReference type="Proteomes" id="UP000813444"/>
    </source>
</evidence>
<proteinExistence type="predicted"/>
<dbReference type="EMBL" id="JAGPNK010000003">
    <property type="protein sequence ID" value="KAH7324588.1"/>
    <property type="molecule type" value="Genomic_DNA"/>
</dbReference>
<dbReference type="OrthoDB" id="10253869at2759"/>
<evidence type="ECO:0000313" key="2">
    <source>
        <dbReference type="EMBL" id="KAH7324588.1"/>
    </source>
</evidence>
<accession>A0A8K0WV12</accession>
<sequence>MYEDGPNPTQLQSLPPGKKPGSVPPLVLLHDGGGTTFSYFLLGSLQRDVWAIHNPKFWDAGVWEGGVDEMARHYIKLMREAGITGEVYLGGWSLGGFLSLTISRFLADDPSHDIKVVGILIIDSPRQIPRKDVRSLTVGPQLSDIPDLVRKSFDNCDKMLEDWEVPSWDAPACEDKPVRIALGGKFMTIEPGTVLYKPLQGGWGLRPTKKYAFPQTTESPKAPPPAVLIRCTERSPKAVADSDKPAVVDFFRDEVLLGWEAAYPDFIKGVIDIEANHYNVFEKMNFARTDLVTSFLMEGLEILESIREPHRVAAMEFF</sequence>
<keyword evidence="2" id="KW-0378">Hydrolase</keyword>
<reference evidence="2" key="1">
    <citation type="journal article" date="2021" name="Nat. Commun.">
        <title>Genetic determinants of endophytism in the Arabidopsis root mycobiome.</title>
        <authorList>
            <person name="Mesny F."/>
            <person name="Miyauchi S."/>
            <person name="Thiergart T."/>
            <person name="Pickel B."/>
            <person name="Atanasova L."/>
            <person name="Karlsson M."/>
            <person name="Huettel B."/>
            <person name="Barry K.W."/>
            <person name="Haridas S."/>
            <person name="Chen C."/>
            <person name="Bauer D."/>
            <person name="Andreopoulos W."/>
            <person name="Pangilinan J."/>
            <person name="LaButti K."/>
            <person name="Riley R."/>
            <person name="Lipzen A."/>
            <person name="Clum A."/>
            <person name="Drula E."/>
            <person name="Henrissat B."/>
            <person name="Kohler A."/>
            <person name="Grigoriev I.V."/>
            <person name="Martin F.M."/>
            <person name="Hacquard S."/>
        </authorList>
    </citation>
    <scope>NUCLEOTIDE SEQUENCE</scope>
    <source>
        <strain evidence="2">MPI-CAGE-CH-0235</strain>
    </source>
</reference>
<comment type="caution">
    <text evidence="2">The sequence shown here is derived from an EMBL/GenBank/DDBJ whole genome shotgun (WGS) entry which is preliminary data.</text>
</comment>
<dbReference type="AlphaFoldDB" id="A0A8K0WV12"/>
<organism evidence="2 3">
    <name type="scientific">Stachybotrys elegans</name>
    <dbReference type="NCBI Taxonomy" id="80388"/>
    <lineage>
        <taxon>Eukaryota</taxon>
        <taxon>Fungi</taxon>
        <taxon>Dikarya</taxon>
        <taxon>Ascomycota</taxon>
        <taxon>Pezizomycotina</taxon>
        <taxon>Sordariomycetes</taxon>
        <taxon>Hypocreomycetidae</taxon>
        <taxon>Hypocreales</taxon>
        <taxon>Stachybotryaceae</taxon>
        <taxon>Stachybotrys</taxon>
    </lineage>
</organism>
<dbReference type="Proteomes" id="UP000813444">
    <property type="component" value="Unassembled WGS sequence"/>
</dbReference>
<feature type="region of interest" description="Disordered" evidence="1">
    <location>
        <begin position="1"/>
        <end position="20"/>
    </location>
</feature>
<name>A0A8K0WV12_9HYPO</name>
<gene>
    <name evidence="2" type="ORF">B0I35DRAFT_424505</name>
</gene>
<dbReference type="SUPFAM" id="SSF53474">
    <property type="entry name" value="alpha/beta-Hydrolases"/>
    <property type="match status" value="1"/>
</dbReference>
<protein>
    <submittedName>
        <fullName evidence="2">Alpha/Beta hydrolase protein</fullName>
    </submittedName>
</protein>
<keyword evidence="3" id="KW-1185">Reference proteome</keyword>
<dbReference type="Gene3D" id="3.40.50.1820">
    <property type="entry name" value="alpha/beta hydrolase"/>
    <property type="match status" value="1"/>
</dbReference>
<dbReference type="GO" id="GO:0016787">
    <property type="term" value="F:hydrolase activity"/>
    <property type="evidence" value="ECO:0007669"/>
    <property type="project" value="UniProtKB-KW"/>
</dbReference>